<organism evidence="1">
    <name type="scientific">freshwater metagenome</name>
    <dbReference type="NCBI Taxonomy" id="449393"/>
    <lineage>
        <taxon>unclassified sequences</taxon>
        <taxon>metagenomes</taxon>
        <taxon>ecological metagenomes</taxon>
    </lineage>
</organism>
<evidence type="ECO:0000313" key="1">
    <source>
        <dbReference type="EMBL" id="CAB4642026.1"/>
    </source>
</evidence>
<sequence length="397" mass="44497">MSNKGEKAALTVISFTQIASDVRISRHIRYLSDEFDITSIGYGPRPTNVTRHIEIPTSTKYLPLSLVGIVQLLLNLRGSTTLKSQAVEYVSSQLSALKPKIVLINDVQCLPLIDSLDSDSVTVIDMHEYAPLEMEDDWRFRILLQRYYTYLCDKYLRKADAVVTVSGGLAQRYSQDFDIHVEVVRNARDYVDIDSEPSKDDVLRLVHTGLAARGRHLDKMIRAVGNLPGVSLSLYLVEAPRQKRTLKGLRKVCASYDNCVIETPVPSSELPTTISNYDAGFLYIHPSNFSLKHSLPNKLFDCIQARRPVVVGPAPDLSGFVQKFGIGYVADSYDVEDVRALVASLDKKELLKLRENLNRAAETVNAQTECQKLLSVIQDAMRASRHKESLQSKPEQD</sequence>
<dbReference type="SUPFAM" id="SSF53756">
    <property type="entry name" value="UDP-Glycosyltransferase/glycogen phosphorylase"/>
    <property type="match status" value="1"/>
</dbReference>
<dbReference type="EMBL" id="CAEZWE010000003">
    <property type="protein sequence ID" value="CAB4642026.1"/>
    <property type="molecule type" value="Genomic_DNA"/>
</dbReference>
<gene>
    <name evidence="1" type="ORF">UFOPK2169_00170</name>
</gene>
<protein>
    <submittedName>
        <fullName evidence="1">Unannotated protein</fullName>
    </submittedName>
</protein>
<dbReference type="Gene3D" id="3.40.50.2000">
    <property type="entry name" value="Glycogen Phosphorylase B"/>
    <property type="match status" value="1"/>
</dbReference>
<reference evidence="1" key="1">
    <citation type="submission" date="2020-05" db="EMBL/GenBank/DDBJ databases">
        <authorList>
            <person name="Chiriac C."/>
            <person name="Salcher M."/>
            <person name="Ghai R."/>
            <person name="Kavagutti S V."/>
        </authorList>
    </citation>
    <scope>NUCLEOTIDE SEQUENCE</scope>
</reference>
<proteinExistence type="predicted"/>
<accession>A0A6J6JY98</accession>
<dbReference type="AlphaFoldDB" id="A0A6J6JY98"/>
<name>A0A6J6JY98_9ZZZZ</name>